<reference evidence="13" key="1">
    <citation type="submission" date="2014-09" db="EMBL/GenBank/DDBJ databases">
        <authorList>
            <person name="Magalhaes I.L.F."/>
            <person name="Oliveira U."/>
            <person name="Santos F.R."/>
            <person name="Vidigal T.H.D.A."/>
            <person name="Brescovit A.D."/>
            <person name="Santos A.J."/>
        </authorList>
    </citation>
    <scope>NUCLEOTIDE SEQUENCE</scope>
</reference>
<comment type="similarity">
    <text evidence="10">Belongs to the glycosyltransferase group 1 family.</text>
</comment>
<organism evidence="13">
    <name type="scientific">Lygus hesperus</name>
    <name type="common">Western plant bug</name>
    <dbReference type="NCBI Taxonomy" id="30085"/>
    <lineage>
        <taxon>Eukaryota</taxon>
        <taxon>Metazoa</taxon>
        <taxon>Ecdysozoa</taxon>
        <taxon>Arthropoda</taxon>
        <taxon>Hexapoda</taxon>
        <taxon>Insecta</taxon>
        <taxon>Pterygota</taxon>
        <taxon>Neoptera</taxon>
        <taxon>Paraneoptera</taxon>
        <taxon>Hemiptera</taxon>
        <taxon>Heteroptera</taxon>
        <taxon>Panheteroptera</taxon>
        <taxon>Cimicomorpha</taxon>
        <taxon>Miridae</taxon>
        <taxon>Mirini</taxon>
        <taxon>Lygus</taxon>
    </lineage>
</organism>
<dbReference type="GO" id="GO:0102704">
    <property type="term" value="F:GDP-Man:Man(2)GlcNAc(2)-PP-Dol alpha-1,6-mannosyltransferase activity"/>
    <property type="evidence" value="ECO:0007669"/>
    <property type="project" value="UniProtKB-UniRule"/>
</dbReference>
<dbReference type="InterPro" id="IPR028098">
    <property type="entry name" value="Glyco_trans_4-like_N"/>
</dbReference>
<keyword evidence="6 10" id="KW-1133">Transmembrane helix</keyword>
<sequence length="399" mass="45028">MKGEVVFLHPDLGVGGAERLAVDAAIALQNDGYKVSFVTSYHNENHCFQETKDGTLHVDVVGGWIPRNLFGRFFALFAYLKMIYCSFYILFFRKPDVVFCDLVSVCIPVLKLKVKKVIFYCHFPDQLLSKKEGFLKAAYRIPLNWMEEKTTGMADKIFVNSAFTKSVFKNTFSSLRIEPDILHPSINTGNIDKTPVESKKVDDFIFLSVNRYERKKYVEIAVKAMKTVLTSVKKEENGKIKLYVVGGFDPRVDENVEYFDELNLLVESLGLEGKVQFFKSPSDAEKTNLLRQSDCLVYTPPNEHFGIVPLEAMYVGKPVVACNSGGPTETVVHEKTGLLCDFDPEDFAKAMLRIYNDSSLRSSMGAAGHKRFNENFSFQSFSQKLSAEVAVLLGLKKQD</sequence>
<feature type="domain" description="Glycosyl transferase family 1" evidence="11">
    <location>
        <begin position="197"/>
        <end position="370"/>
    </location>
</feature>
<evidence type="ECO:0000256" key="2">
    <source>
        <dbReference type="ARBA" id="ARBA00022676"/>
    </source>
</evidence>
<keyword evidence="5" id="KW-0256">Endoplasmic reticulum</keyword>
<dbReference type="UniPathway" id="UPA00378"/>
<keyword evidence="2 10" id="KW-0328">Glycosyltransferase</keyword>
<dbReference type="CDD" id="cd03805">
    <property type="entry name" value="GT4_ALG2-like"/>
    <property type="match status" value="1"/>
</dbReference>
<evidence type="ECO:0000256" key="7">
    <source>
        <dbReference type="ARBA" id="ARBA00023136"/>
    </source>
</evidence>
<dbReference type="PANTHER" id="PTHR45918:SF1">
    <property type="entry name" value="ALPHA-1,3_1,6-MANNOSYLTRANSFERASE ALG2"/>
    <property type="match status" value="1"/>
</dbReference>
<accession>A0A0K8ST06</accession>
<feature type="domain" description="Glycosyltransferase subfamily 4-like N-terminal" evidence="12">
    <location>
        <begin position="14"/>
        <end position="172"/>
    </location>
</feature>
<dbReference type="EC" id="2.4.1.257" evidence="10"/>
<comment type="subcellular location">
    <subcellularLocation>
        <location evidence="10">Endoplasmic reticulum membrane</location>
        <topology evidence="10">Single-pass membrane protein</topology>
    </subcellularLocation>
</comment>
<dbReference type="Pfam" id="PF13439">
    <property type="entry name" value="Glyco_transf_4"/>
    <property type="match status" value="1"/>
</dbReference>
<comment type="function">
    <text evidence="10">Mannosylates Man(2)GlcNAc(2)-dolichol diphosphate and Man(1)GlcNAc(2)-dolichol diphosphate to form Man(3)GlcNAc(2)-dolichol diphosphate.</text>
</comment>
<dbReference type="Pfam" id="PF00534">
    <property type="entry name" value="Glycos_transf_1"/>
    <property type="match status" value="1"/>
</dbReference>
<dbReference type="InterPro" id="IPR001296">
    <property type="entry name" value="Glyco_trans_1"/>
</dbReference>
<protein>
    <recommendedName>
        <fullName evidence="10">Alpha-1,3/1,6-mannosyltransferase ALG2</fullName>
        <ecNumber evidence="10">2.4.1.132</ecNumber>
        <ecNumber evidence="10">2.4.1.257</ecNumber>
    </recommendedName>
    <alternativeName>
        <fullName evidence="10">GDP-Man:Man(1)GlcNAc(2)-PP-Dol alpha-1,3-mannosyltransferase</fullName>
    </alternativeName>
</protein>
<dbReference type="EMBL" id="GBRD01009510">
    <property type="protein sequence ID" value="JAG56314.1"/>
    <property type="molecule type" value="Transcribed_RNA"/>
</dbReference>
<dbReference type="FunFam" id="3.40.50.2000:FF:000210">
    <property type="entry name" value="Alpha-1,3/1,6-mannosyltransferase ALG2"/>
    <property type="match status" value="1"/>
</dbReference>
<evidence type="ECO:0000256" key="4">
    <source>
        <dbReference type="ARBA" id="ARBA00022692"/>
    </source>
</evidence>
<name>A0A0K8ST06_LYGHE</name>
<dbReference type="SUPFAM" id="SSF53756">
    <property type="entry name" value="UDP-Glycosyltransferase/glycogen phosphorylase"/>
    <property type="match status" value="1"/>
</dbReference>
<dbReference type="PANTHER" id="PTHR45918">
    <property type="entry name" value="ALPHA-1,3/1,6-MANNOSYLTRANSFERASE ALG2"/>
    <property type="match status" value="1"/>
</dbReference>
<dbReference type="InterPro" id="IPR027054">
    <property type="entry name" value="ALG2"/>
</dbReference>
<evidence type="ECO:0000256" key="8">
    <source>
        <dbReference type="ARBA" id="ARBA00045103"/>
    </source>
</evidence>
<keyword evidence="7 10" id="KW-0472">Membrane</keyword>
<feature type="transmembrane region" description="Helical" evidence="10">
    <location>
        <begin position="73"/>
        <end position="92"/>
    </location>
</feature>
<dbReference type="AlphaFoldDB" id="A0A0K8ST06"/>
<comment type="pathway">
    <text evidence="1 10">Protein modification; protein glycosylation.</text>
</comment>
<keyword evidence="4 10" id="KW-0812">Transmembrane</keyword>
<proteinExistence type="inferred from homology"/>
<evidence type="ECO:0000256" key="1">
    <source>
        <dbReference type="ARBA" id="ARBA00004922"/>
    </source>
</evidence>
<evidence type="ECO:0000259" key="11">
    <source>
        <dbReference type="Pfam" id="PF00534"/>
    </source>
</evidence>
<evidence type="ECO:0000256" key="3">
    <source>
        <dbReference type="ARBA" id="ARBA00022679"/>
    </source>
</evidence>
<evidence type="ECO:0000256" key="6">
    <source>
        <dbReference type="ARBA" id="ARBA00022989"/>
    </source>
</evidence>
<keyword evidence="3 10" id="KW-0808">Transferase</keyword>
<dbReference type="GO" id="GO:0004378">
    <property type="term" value="F:GDP-Man:Man(1)GlcNAc(2)-PP-Dol alpha-1,3-mannosyltransferase activity"/>
    <property type="evidence" value="ECO:0007669"/>
    <property type="project" value="UniProtKB-UniRule"/>
</dbReference>
<comment type="catalytic activity">
    <reaction evidence="8 10">
        <text>a beta-D-Man-(1-&gt;4)-beta-D-GlcNAc-(1-&gt;4)-alpha-D-GlcNAc-diphospho-di-trans,poly-cis-dolichol + GDP-alpha-D-mannose = an alpha-D-Man-(1-&gt;3)-beta-D-Man-(1-&gt;4)-beta-D-GlcNAc-(1-&gt;4)-alpha-D-GlcNAc-diphospho-di-trans,poly-cis-dolichol + GDP + H(+)</text>
        <dbReference type="Rhea" id="RHEA:29515"/>
        <dbReference type="Rhea" id="RHEA-COMP:19511"/>
        <dbReference type="Rhea" id="RHEA-COMP:19513"/>
        <dbReference type="ChEBI" id="CHEBI:15378"/>
        <dbReference type="ChEBI" id="CHEBI:57527"/>
        <dbReference type="ChEBI" id="CHEBI:58189"/>
        <dbReference type="ChEBI" id="CHEBI:58472"/>
        <dbReference type="ChEBI" id="CHEBI:132510"/>
        <dbReference type="EC" id="2.4.1.132"/>
    </reaction>
    <physiologicalReaction direction="left-to-right" evidence="8 10">
        <dbReference type="Rhea" id="RHEA:29516"/>
    </physiologicalReaction>
</comment>
<evidence type="ECO:0000259" key="12">
    <source>
        <dbReference type="Pfam" id="PF13439"/>
    </source>
</evidence>
<evidence type="ECO:0000313" key="13">
    <source>
        <dbReference type="EMBL" id="JAG56314.1"/>
    </source>
</evidence>
<dbReference type="EC" id="2.4.1.132" evidence="10"/>
<dbReference type="GO" id="GO:0005789">
    <property type="term" value="C:endoplasmic reticulum membrane"/>
    <property type="evidence" value="ECO:0007669"/>
    <property type="project" value="UniProtKB-SubCell"/>
</dbReference>
<evidence type="ECO:0000256" key="9">
    <source>
        <dbReference type="ARBA" id="ARBA00045104"/>
    </source>
</evidence>
<evidence type="ECO:0000256" key="10">
    <source>
        <dbReference type="RuleBase" id="RU367136"/>
    </source>
</evidence>
<dbReference type="Gene3D" id="3.40.50.2000">
    <property type="entry name" value="Glycogen Phosphorylase B"/>
    <property type="match status" value="2"/>
</dbReference>
<evidence type="ECO:0000256" key="5">
    <source>
        <dbReference type="ARBA" id="ARBA00022824"/>
    </source>
</evidence>
<comment type="catalytic activity">
    <reaction evidence="9 10">
        <text>an alpha-D-Man-(1-&gt;3)-beta-D-Man-(1-&gt;4)-beta-D-GlcNAc-(1-&gt;4)-alpha-D-GlcNAc-diphospho-di-trans,poly-cis-dolichol + GDP-alpha-D-mannose = an alpha-D-Man-(1-&gt;3)-[alpha-D-Man-(1-&gt;6)]-beta-D-Man-(1-&gt;4)-beta-D-GlcNAc-(1-&gt;4)-alpha-D-GlcNAc-diphospho-di-trans,poly-cis-dolichol + GDP + H(+)</text>
        <dbReference type="Rhea" id="RHEA:29519"/>
        <dbReference type="Rhea" id="RHEA-COMP:19513"/>
        <dbReference type="Rhea" id="RHEA-COMP:19515"/>
        <dbReference type="ChEBI" id="CHEBI:15378"/>
        <dbReference type="ChEBI" id="CHEBI:57527"/>
        <dbReference type="ChEBI" id="CHEBI:58189"/>
        <dbReference type="ChEBI" id="CHEBI:132510"/>
        <dbReference type="ChEBI" id="CHEBI:132511"/>
        <dbReference type="EC" id="2.4.1.257"/>
    </reaction>
    <physiologicalReaction direction="left-to-right" evidence="9 10">
        <dbReference type="Rhea" id="RHEA:29520"/>
    </physiologicalReaction>
</comment>